<dbReference type="InterPro" id="IPR011335">
    <property type="entry name" value="Restrct_endonuc-II-like"/>
</dbReference>
<dbReference type="GO" id="GO:0009307">
    <property type="term" value="P:DNA restriction-modification system"/>
    <property type="evidence" value="ECO:0007669"/>
    <property type="project" value="InterPro"/>
</dbReference>
<evidence type="ECO:0000313" key="3">
    <source>
        <dbReference type="Proteomes" id="UP000078148"/>
    </source>
</evidence>
<evidence type="ECO:0000313" key="2">
    <source>
        <dbReference type="EMBL" id="ARR10761.1"/>
    </source>
</evidence>
<accession>A0A1X9T4B4</accession>
<dbReference type="InterPro" id="IPR007560">
    <property type="entry name" value="Restrct_endonuc_IV_Mrr"/>
</dbReference>
<keyword evidence="3" id="KW-1185">Reference proteome</keyword>
<dbReference type="GO" id="GO:0003677">
    <property type="term" value="F:DNA binding"/>
    <property type="evidence" value="ECO:0007669"/>
    <property type="project" value="InterPro"/>
</dbReference>
<dbReference type="PANTHER" id="PTHR30015:SF6">
    <property type="entry name" value="SLL1429 PROTEIN"/>
    <property type="match status" value="1"/>
</dbReference>
<reference evidence="2 3" key="1">
    <citation type="journal article" date="2016" name="Int. J. Syst. Evol. Microbiol.">
        <title>Paenibacillus damxungensis sp. nov., isolated from raw yak (Bos grunniens) milk.</title>
        <authorList>
            <person name="Wu Z."/>
            <person name="Gao C."/>
            <person name="Han J."/>
            <person name="Liu Z."/>
        </authorList>
    </citation>
    <scope>NUCLEOTIDE SEQUENCE [LARGE SCALE GENOMIC DNA]</scope>
    <source>
        <strain evidence="2 3">BD3526</strain>
        <plasmid evidence="2 3">unnamed1</plasmid>
    </source>
</reference>
<dbReference type="EMBL" id="CP021170">
    <property type="protein sequence ID" value="ARR10761.1"/>
    <property type="molecule type" value="Genomic_DNA"/>
</dbReference>
<dbReference type="InterPro" id="IPR052906">
    <property type="entry name" value="Type_IV_Methyl-Rstrct_Enzyme"/>
</dbReference>
<geneLocation type="plasmid" evidence="2 3">
    <name>unnamed1</name>
</geneLocation>
<sequence length="113" mass="12418">MFRALGYDSKVTQASGDFGADVVLKKNDHTIVVQAKRYKNNVPIEAVQQVYAAAAHYKATGGAWVVTNSDFTPAAYELAKSTRVRLINRDQLIDLILRTKQPQKPAAKKTKAG</sequence>
<evidence type="ECO:0000259" key="1">
    <source>
        <dbReference type="Pfam" id="PF04471"/>
    </source>
</evidence>
<dbReference type="GO" id="GO:0015666">
    <property type="term" value="F:restriction endodeoxyribonuclease activity"/>
    <property type="evidence" value="ECO:0007669"/>
    <property type="project" value="TreeGrafter"/>
</dbReference>
<dbReference type="SUPFAM" id="SSF52980">
    <property type="entry name" value="Restriction endonuclease-like"/>
    <property type="match status" value="1"/>
</dbReference>
<keyword evidence="2" id="KW-0614">Plasmid</keyword>
<name>A0A1X9T4B4_9BACL</name>
<gene>
    <name evidence="2" type="ORF">AR543_p0153</name>
</gene>
<dbReference type="InterPro" id="IPR011856">
    <property type="entry name" value="tRNA_endonuc-like_dom_sf"/>
</dbReference>
<protein>
    <recommendedName>
        <fullName evidence="1">Restriction endonuclease type IV Mrr domain-containing protein</fullName>
    </recommendedName>
</protein>
<dbReference type="AlphaFoldDB" id="A0A1X9T4B4"/>
<dbReference type="Proteomes" id="UP000078148">
    <property type="component" value="Plasmid unnamed1"/>
</dbReference>
<dbReference type="KEGG" id="pbv:AR543_p0153"/>
<proteinExistence type="predicted"/>
<organism evidence="2 3">
    <name type="scientific">Paenibacillus bovis</name>
    <dbReference type="NCBI Taxonomy" id="1616788"/>
    <lineage>
        <taxon>Bacteria</taxon>
        <taxon>Bacillati</taxon>
        <taxon>Bacillota</taxon>
        <taxon>Bacilli</taxon>
        <taxon>Bacillales</taxon>
        <taxon>Paenibacillaceae</taxon>
        <taxon>Paenibacillus</taxon>
    </lineage>
</organism>
<dbReference type="PANTHER" id="PTHR30015">
    <property type="entry name" value="MRR RESTRICTION SYSTEM PROTEIN"/>
    <property type="match status" value="1"/>
</dbReference>
<feature type="domain" description="Restriction endonuclease type IV Mrr" evidence="1">
    <location>
        <begin position="2"/>
        <end position="96"/>
    </location>
</feature>
<dbReference type="Pfam" id="PF04471">
    <property type="entry name" value="Mrr_cat"/>
    <property type="match status" value="1"/>
</dbReference>
<dbReference type="Gene3D" id="3.40.1350.10">
    <property type="match status" value="1"/>
</dbReference>